<dbReference type="OrthoDB" id="10318073at2759"/>
<gene>
    <name evidence="2" type="ORF">VSDG_03678</name>
</gene>
<evidence type="ECO:0000256" key="1">
    <source>
        <dbReference type="SAM" id="MobiDB-lite"/>
    </source>
</evidence>
<dbReference type="EMBL" id="LJZO01000012">
    <property type="protein sequence ID" value="ROV99019.1"/>
    <property type="molecule type" value="Genomic_DNA"/>
</dbReference>
<dbReference type="AlphaFoldDB" id="A0A423W6P5"/>
<organism evidence="2 3">
    <name type="scientific">Cytospora chrysosperma</name>
    <name type="common">Cytospora canker fungus</name>
    <name type="synonym">Sphaeria chrysosperma</name>
    <dbReference type="NCBI Taxonomy" id="252740"/>
    <lineage>
        <taxon>Eukaryota</taxon>
        <taxon>Fungi</taxon>
        <taxon>Dikarya</taxon>
        <taxon>Ascomycota</taxon>
        <taxon>Pezizomycotina</taxon>
        <taxon>Sordariomycetes</taxon>
        <taxon>Sordariomycetidae</taxon>
        <taxon>Diaporthales</taxon>
        <taxon>Cytosporaceae</taxon>
        <taxon>Cytospora</taxon>
    </lineage>
</organism>
<evidence type="ECO:0000313" key="2">
    <source>
        <dbReference type="EMBL" id="ROV99019.1"/>
    </source>
</evidence>
<proteinExistence type="predicted"/>
<reference evidence="2 3" key="1">
    <citation type="submission" date="2015-09" db="EMBL/GenBank/DDBJ databases">
        <title>Host preference determinants of Valsa canker pathogens revealed by comparative genomics.</title>
        <authorList>
            <person name="Yin Z."/>
            <person name="Huang L."/>
        </authorList>
    </citation>
    <scope>NUCLEOTIDE SEQUENCE [LARGE SCALE GENOMIC DNA]</scope>
    <source>
        <strain evidence="2 3">YSFL</strain>
    </source>
</reference>
<protein>
    <submittedName>
        <fullName evidence="2">Uncharacterized protein</fullName>
    </submittedName>
</protein>
<evidence type="ECO:0000313" key="3">
    <source>
        <dbReference type="Proteomes" id="UP000284375"/>
    </source>
</evidence>
<accession>A0A423W6P5</accession>
<comment type="caution">
    <text evidence="2">The sequence shown here is derived from an EMBL/GenBank/DDBJ whole genome shotgun (WGS) entry which is preliminary data.</text>
</comment>
<keyword evidence="3" id="KW-1185">Reference proteome</keyword>
<dbReference type="Proteomes" id="UP000284375">
    <property type="component" value="Unassembled WGS sequence"/>
</dbReference>
<sequence length="70" mass="7927">MPISLELKYEKKNSNAPSIGSWGSDIAFPEPVFFKGWNSKETWKNSYPQVKNGVPQRPATGRRHPEPLEA</sequence>
<name>A0A423W6P5_CYTCH</name>
<feature type="region of interest" description="Disordered" evidence="1">
    <location>
        <begin position="45"/>
        <end position="70"/>
    </location>
</feature>